<feature type="domain" description="DUF547" evidence="1">
    <location>
        <begin position="317"/>
        <end position="435"/>
    </location>
</feature>
<dbReference type="InterPro" id="IPR006869">
    <property type="entry name" value="DUF547"/>
</dbReference>
<evidence type="ECO:0000259" key="1">
    <source>
        <dbReference type="Pfam" id="PF04784"/>
    </source>
</evidence>
<proteinExistence type="predicted"/>
<evidence type="ECO:0000313" key="2">
    <source>
        <dbReference type="EMBL" id="KAH9308470.1"/>
    </source>
</evidence>
<accession>A0AA38FQQ5</accession>
<organism evidence="2 3">
    <name type="scientific">Taxus chinensis</name>
    <name type="common">Chinese yew</name>
    <name type="synonym">Taxus wallichiana var. chinensis</name>
    <dbReference type="NCBI Taxonomy" id="29808"/>
    <lineage>
        <taxon>Eukaryota</taxon>
        <taxon>Viridiplantae</taxon>
        <taxon>Streptophyta</taxon>
        <taxon>Embryophyta</taxon>
        <taxon>Tracheophyta</taxon>
        <taxon>Spermatophyta</taxon>
        <taxon>Pinopsida</taxon>
        <taxon>Pinidae</taxon>
        <taxon>Conifers II</taxon>
        <taxon>Cupressales</taxon>
        <taxon>Taxaceae</taxon>
        <taxon>Taxus</taxon>
    </lineage>
</organism>
<dbReference type="Pfam" id="PF04784">
    <property type="entry name" value="DUF547"/>
    <property type="match status" value="1"/>
</dbReference>
<keyword evidence="3" id="KW-1185">Reference proteome</keyword>
<dbReference type="Proteomes" id="UP000824469">
    <property type="component" value="Unassembled WGS sequence"/>
</dbReference>
<name>A0AA38FQQ5_TAXCH</name>
<dbReference type="PANTHER" id="PTHR23054:SF26">
    <property type="entry name" value="ELECTRON TRANSPORTER"/>
    <property type="match status" value="1"/>
</dbReference>
<gene>
    <name evidence="2" type="ORF">KI387_036381</name>
</gene>
<sequence length="520" mass="59012">MQVSLHSMKYSTVSLFCSAPDNYADSNDWEMSTTKDLGQGKETMLLVEEIGLLEEEVTDLEQRLLTFYRMFFSEYISQSPSSHNPEMVSSTCMEDGRKQKYNIFPRVTFRPSSSPSSLHCDDGLTATSYLEKEKPQLVTKTRNTPLSIETSNVNHKSHNLEYQSSPGAEWEERTGLPLIYQNSRVPLKLKDYFYKSPNHLSEELVRCMSAIYCKLSEPPLKHSGIVLSPSSSLSSASISFPHGAASDGWSPKWNTKSSDILLKDPYKVKGDMGDAGPYRTMVEVPGICVDKDRLSYATHMLRNFRSMVEHLEKVDPTAMKQHAKLAFWINIYNALVMHAAYKVGGYSISATAIEQSILCCRTSRPAQWLQRLLSIGTRLKAGEERHTFGRVFGLDVPEPLVCFAICSGGFSDPAVRVYTEKNVINELEMAKREFLLASIGIQNNRRVTIPKLLECFGKEAEMSSRSTLDWVCEHVDDIQREAIKAWIERKPQDTLTHCIEWLPYNGNFRYIFSNLAVRLR</sequence>
<dbReference type="AlphaFoldDB" id="A0AA38FQQ5"/>
<comment type="caution">
    <text evidence="2">The sequence shown here is derived from an EMBL/GenBank/DDBJ whole genome shotgun (WGS) entry which is preliminary data.</text>
</comment>
<protein>
    <recommendedName>
        <fullName evidence="1">DUF547 domain-containing protein</fullName>
    </recommendedName>
</protein>
<evidence type="ECO:0000313" key="3">
    <source>
        <dbReference type="Proteomes" id="UP000824469"/>
    </source>
</evidence>
<dbReference type="PANTHER" id="PTHR23054">
    <property type="entry name" value="TERNARY COMPLEX FACTOR MIP1, LEUCINE-ZIPPER-RELATED"/>
    <property type="match status" value="1"/>
</dbReference>
<dbReference type="EMBL" id="JAHRHJ020000007">
    <property type="protein sequence ID" value="KAH9308470.1"/>
    <property type="molecule type" value="Genomic_DNA"/>
</dbReference>
<reference evidence="2 3" key="1">
    <citation type="journal article" date="2021" name="Nat. Plants">
        <title>The Taxus genome provides insights into paclitaxel biosynthesis.</title>
        <authorList>
            <person name="Xiong X."/>
            <person name="Gou J."/>
            <person name="Liao Q."/>
            <person name="Li Y."/>
            <person name="Zhou Q."/>
            <person name="Bi G."/>
            <person name="Li C."/>
            <person name="Du R."/>
            <person name="Wang X."/>
            <person name="Sun T."/>
            <person name="Guo L."/>
            <person name="Liang H."/>
            <person name="Lu P."/>
            <person name="Wu Y."/>
            <person name="Zhang Z."/>
            <person name="Ro D.K."/>
            <person name="Shang Y."/>
            <person name="Huang S."/>
            <person name="Yan J."/>
        </authorList>
    </citation>
    <scope>NUCLEOTIDE SEQUENCE [LARGE SCALE GENOMIC DNA]</scope>
    <source>
        <strain evidence="2">Ta-2019</strain>
    </source>
</reference>